<dbReference type="PANTHER" id="PTHR13355:SF15">
    <property type="entry name" value="GCN5-RELATED N-ACETYLTRANSFERASE 3, CHLOROPLASTIC"/>
    <property type="match status" value="1"/>
</dbReference>
<dbReference type="AlphaFoldDB" id="A0A7X3FI83"/>
<dbReference type="EMBL" id="RHLK01000006">
    <property type="protein sequence ID" value="MVP00254.1"/>
    <property type="molecule type" value="Genomic_DNA"/>
</dbReference>
<name>A0A7X3FI83_9BACL</name>
<accession>A0A7X3FI83</accession>
<keyword evidence="2" id="KW-0808">Transferase</keyword>
<dbReference type="GO" id="GO:0008080">
    <property type="term" value="F:N-acetyltransferase activity"/>
    <property type="evidence" value="ECO:0007669"/>
    <property type="project" value="TreeGrafter"/>
</dbReference>
<proteinExistence type="predicted"/>
<gene>
    <name evidence="2" type="ORF">EDM21_12105</name>
</gene>
<dbReference type="InterPro" id="IPR039143">
    <property type="entry name" value="GNPNAT1-like"/>
</dbReference>
<dbReference type="PANTHER" id="PTHR13355">
    <property type="entry name" value="GLUCOSAMINE 6-PHOSPHATE N-ACETYLTRANSFERASE"/>
    <property type="match status" value="1"/>
</dbReference>
<dbReference type="SUPFAM" id="SSF55729">
    <property type="entry name" value="Acyl-CoA N-acyltransferases (Nat)"/>
    <property type="match status" value="1"/>
</dbReference>
<evidence type="ECO:0000313" key="3">
    <source>
        <dbReference type="Proteomes" id="UP000490800"/>
    </source>
</evidence>
<evidence type="ECO:0000313" key="2">
    <source>
        <dbReference type="EMBL" id="MVP00254.1"/>
    </source>
</evidence>
<dbReference type="OrthoDB" id="9797826at2"/>
<dbReference type="CDD" id="cd04301">
    <property type="entry name" value="NAT_SF"/>
    <property type="match status" value="1"/>
</dbReference>
<dbReference type="Gene3D" id="3.40.630.30">
    <property type="match status" value="1"/>
</dbReference>
<comment type="caution">
    <text evidence="2">The sequence shown here is derived from an EMBL/GenBank/DDBJ whole genome shotgun (WGS) entry which is preliminary data.</text>
</comment>
<evidence type="ECO:0000259" key="1">
    <source>
        <dbReference type="PROSITE" id="PS51186"/>
    </source>
</evidence>
<dbReference type="Pfam" id="PF00583">
    <property type="entry name" value="Acetyltransf_1"/>
    <property type="match status" value="1"/>
</dbReference>
<feature type="domain" description="N-acetyltransferase" evidence="1">
    <location>
        <begin position="5"/>
        <end position="151"/>
    </location>
</feature>
<dbReference type="InterPro" id="IPR000182">
    <property type="entry name" value="GNAT_dom"/>
</dbReference>
<dbReference type="PROSITE" id="PS51186">
    <property type="entry name" value="GNAT"/>
    <property type="match status" value="1"/>
</dbReference>
<keyword evidence="3" id="KW-1185">Reference proteome</keyword>
<dbReference type="InterPro" id="IPR016181">
    <property type="entry name" value="Acyl_CoA_acyltransferase"/>
</dbReference>
<reference evidence="2 3" key="1">
    <citation type="journal article" date="2019" name="Microorganisms">
        <title>Paenibacillus lutrae sp. nov., A Chitinolytic Species Isolated from A River Otter in Castril Natural Park, Granada, Spain.</title>
        <authorList>
            <person name="Rodriguez M."/>
            <person name="Reina J.C."/>
            <person name="Bejar V."/>
            <person name="Llamas I."/>
        </authorList>
    </citation>
    <scope>NUCLEOTIDE SEQUENCE [LARGE SCALE GENOMIC DNA]</scope>
    <source>
        <strain evidence="2 3">N10</strain>
    </source>
</reference>
<protein>
    <submittedName>
        <fullName evidence="2">GNAT family N-acetyltransferase</fullName>
    </submittedName>
</protein>
<dbReference type="Proteomes" id="UP000490800">
    <property type="component" value="Unassembled WGS sequence"/>
</dbReference>
<sequence length="151" mass="17125">MSTNAIVRLIEPSELDQLLELYQQLNPDDPVIPASDELTKLWDDMIQDPKMDFVVVEDGGRLAAVCVLVKVNNLTRGGRPYGVIENVVTHEDHRRKGYGGLVLQKALELAREANCYKVMLMTSSKEEATLRFYEQNGFEKGTKTAFIAYMW</sequence>
<organism evidence="2 3">
    <name type="scientific">Paenibacillus lutrae</name>
    <dbReference type="NCBI Taxonomy" id="2078573"/>
    <lineage>
        <taxon>Bacteria</taxon>
        <taxon>Bacillati</taxon>
        <taxon>Bacillota</taxon>
        <taxon>Bacilli</taxon>
        <taxon>Bacillales</taxon>
        <taxon>Paenibacillaceae</taxon>
        <taxon>Paenibacillus</taxon>
    </lineage>
</organism>
<dbReference type="RefSeq" id="WP_157335789.1">
    <property type="nucleotide sequence ID" value="NZ_RHLK01000006.1"/>
</dbReference>